<protein>
    <submittedName>
        <fullName evidence="2">Oxidoreductase, NAD-binding Rossmann fold family protein</fullName>
    </submittedName>
</protein>
<dbReference type="PANTHER" id="PTHR43377">
    <property type="entry name" value="BILIVERDIN REDUCTASE A"/>
    <property type="match status" value="1"/>
</dbReference>
<feature type="domain" description="Gfo/Idh/MocA-like oxidoreductase N-terminal" evidence="1">
    <location>
        <begin position="3"/>
        <end position="89"/>
    </location>
</feature>
<dbReference type="GO" id="GO:0000166">
    <property type="term" value="F:nucleotide binding"/>
    <property type="evidence" value="ECO:0007669"/>
    <property type="project" value="InterPro"/>
</dbReference>
<name>A0A015Y4T0_BACFG</name>
<dbReference type="RefSeq" id="WP_032557397.1">
    <property type="nucleotide sequence ID" value="NZ_JGDJ01000263.1"/>
</dbReference>
<sequence length="327" mass="37722">MIFLVIGLGSMGKRRVRCLQTLQIKDIIGFDLREDRRLEAKNKYGIEVIASLDDIDISKCDAMIVSTPPDKHTYYVKIAIDYNKPVFVEASVIKEEVTEIQRYNVNNTFIAPSCTLRFHPIIQDITAIIKSGKYGKITNFSYHSGQYLPDWHPWERVDQFYVSNRLTGGGREIVPFELTWLVDTIGWPQDIKGCFEKTIDFGINIEDSYAFILKYPSMVGVVIVDVAARYAVRNLIINLENAQIQWRWDDLCFNLYESESNRWIKYSQPEFNSESGYNRNIGEKMYVDEIRCFVSAIAGEKVYPNTINDDIKVLELLNIIEESDGGF</sequence>
<comment type="caution">
    <text evidence="2">The sequence shown here is derived from an EMBL/GenBank/DDBJ whole genome shotgun (WGS) entry which is preliminary data.</text>
</comment>
<dbReference type="Gene3D" id="3.40.50.720">
    <property type="entry name" value="NAD(P)-binding Rossmann-like Domain"/>
    <property type="match status" value="1"/>
</dbReference>
<dbReference type="PATRIC" id="fig|1339327.3.peg.4401"/>
<dbReference type="InterPro" id="IPR051450">
    <property type="entry name" value="Gfo/Idh/MocA_Oxidoreductases"/>
</dbReference>
<dbReference type="AlphaFoldDB" id="A0A015Y4T0"/>
<gene>
    <name evidence="2" type="ORF">M136_3872</name>
</gene>
<dbReference type="Gene3D" id="3.30.360.10">
    <property type="entry name" value="Dihydrodipicolinate Reductase, domain 2"/>
    <property type="match status" value="1"/>
</dbReference>
<evidence type="ECO:0000259" key="1">
    <source>
        <dbReference type="Pfam" id="PF01408"/>
    </source>
</evidence>
<accession>A0A015Y4T0</accession>
<dbReference type="InterPro" id="IPR036291">
    <property type="entry name" value="NAD(P)-bd_dom_sf"/>
</dbReference>
<dbReference type="SUPFAM" id="SSF51735">
    <property type="entry name" value="NAD(P)-binding Rossmann-fold domains"/>
    <property type="match status" value="1"/>
</dbReference>
<reference evidence="2 3" key="1">
    <citation type="submission" date="2014-02" db="EMBL/GenBank/DDBJ databases">
        <authorList>
            <person name="Sears C."/>
            <person name="Carroll K."/>
            <person name="Sack B.R."/>
            <person name="Qadri F."/>
            <person name="Myers L.L."/>
            <person name="Chung G.-T."/>
            <person name="Escheverria P."/>
            <person name="Fraser C.M."/>
            <person name="Sadzewicz L."/>
            <person name="Shefchek K.A."/>
            <person name="Tallon L."/>
            <person name="Das S.P."/>
            <person name="Daugherty S."/>
            <person name="Mongodin E.F."/>
        </authorList>
    </citation>
    <scope>NUCLEOTIDE SEQUENCE [LARGE SCALE GENOMIC DNA]</scope>
    <source>
        <strain evidence="2 3">S36L11</strain>
    </source>
</reference>
<dbReference type="InterPro" id="IPR000683">
    <property type="entry name" value="Gfo/Idh/MocA-like_OxRdtase_N"/>
</dbReference>
<dbReference type="PANTHER" id="PTHR43377:SF1">
    <property type="entry name" value="BILIVERDIN REDUCTASE A"/>
    <property type="match status" value="1"/>
</dbReference>
<proteinExistence type="predicted"/>
<dbReference type="Proteomes" id="UP000022082">
    <property type="component" value="Unassembled WGS sequence"/>
</dbReference>
<evidence type="ECO:0000313" key="3">
    <source>
        <dbReference type="Proteomes" id="UP000022082"/>
    </source>
</evidence>
<dbReference type="Pfam" id="PF01408">
    <property type="entry name" value="GFO_IDH_MocA"/>
    <property type="match status" value="1"/>
</dbReference>
<dbReference type="SUPFAM" id="SSF55347">
    <property type="entry name" value="Glyceraldehyde-3-phosphate dehydrogenase-like, C-terminal domain"/>
    <property type="match status" value="1"/>
</dbReference>
<evidence type="ECO:0000313" key="2">
    <source>
        <dbReference type="EMBL" id="EXZ26952.1"/>
    </source>
</evidence>
<dbReference type="EMBL" id="JGDJ01000263">
    <property type="protein sequence ID" value="EXZ26952.1"/>
    <property type="molecule type" value="Genomic_DNA"/>
</dbReference>
<organism evidence="2 3">
    <name type="scientific">Bacteroides fragilis str. S36L11</name>
    <dbReference type="NCBI Taxonomy" id="1339327"/>
    <lineage>
        <taxon>Bacteria</taxon>
        <taxon>Pseudomonadati</taxon>
        <taxon>Bacteroidota</taxon>
        <taxon>Bacteroidia</taxon>
        <taxon>Bacteroidales</taxon>
        <taxon>Bacteroidaceae</taxon>
        <taxon>Bacteroides</taxon>
    </lineage>
</organism>